<evidence type="ECO:0000259" key="2">
    <source>
        <dbReference type="Pfam" id="PF01645"/>
    </source>
</evidence>
<gene>
    <name evidence="3" type="ORF">MPEBLZ_00892</name>
</gene>
<keyword evidence="3" id="KW-0670">Pyruvate</keyword>
<sequence>MSFGAVSKNVRLVIAQVASNLKIAFNSGEGGILDDELSTARDYLIAQYATGRFGINEDMLKHAAAIEIRFGEGAYPGKGSYLPASKVTPEIAKIRGLRSGEAAYSPAHHTDITTTQELKEKVSWLRDLTGGIPIGAKLGCGNVEKDIRVLVDAGVDFIALDGFGGGTGATDLYVRENVGIPIFAALPRAFKLLSDLGVKDNISLIAGGGLRTSADFAKCLALGADAVYIGTAALIAINCEQYRICYTGMCPTGVTTTNPVLTKQVNIEKSIEKLSNFINVCTREIAGLTRIVGKNNVNELDSNDLVSMNRELAILTNTRWLNGEYLK</sequence>
<dbReference type="AlphaFoldDB" id="A0A0P8E2H5"/>
<keyword evidence="3" id="KW-0032">Aminotransferase</keyword>
<dbReference type="Gene3D" id="3.20.20.70">
    <property type="entry name" value="Aldolase class I"/>
    <property type="match status" value="1"/>
</dbReference>
<comment type="similarity">
    <text evidence="1">Belongs to the glutamate synthase family.</text>
</comment>
<protein>
    <submittedName>
        <fullName evidence="3">Glutamine-pyruvate aminotransferase</fullName>
    </submittedName>
</protein>
<dbReference type="CDD" id="cd02808">
    <property type="entry name" value="GltS_FMN"/>
    <property type="match status" value="1"/>
</dbReference>
<dbReference type="PATRIC" id="fig|1719120.3.peg.965"/>
<dbReference type="Proteomes" id="UP000050360">
    <property type="component" value="Unassembled WGS sequence"/>
</dbReference>
<organism evidence="3 4">
    <name type="scientific">Candidatus Methanoperedens nitratireducens</name>
    <dbReference type="NCBI Taxonomy" id="1392998"/>
    <lineage>
        <taxon>Archaea</taxon>
        <taxon>Methanobacteriati</taxon>
        <taxon>Methanobacteriota</taxon>
        <taxon>Stenosarchaea group</taxon>
        <taxon>Methanomicrobia</taxon>
        <taxon>Methanosarcinales</taxon>
        <taxon>ANME-2 cluster</taxon>
        <taxon>Candidatus Methanoperedentaceae</taxon>
        <taxon>Candidatus Methanoperedens</taxon>
    </lineage>
</organism>
<reference evidence="3 4" key="1">
    <citation type="submission" date="2015-09" db="EMBL/GenBank/DDBJ databases">
        <title>A metagenomics-based metabolic model of nitrate-dependent anaerobic oxidation of methane by Methanoperedens-like archaea.</title>
        <authorList>
            <person name="Arshad A."/>
            <person name="Speth D.R."/>
            <person name="De Graaf R.M."/>
            <person name="Op Den Camp H.J."/>
            <person name="Jetten M.S."/>
            <person name="Welte C.U."/>
        </authorList>
    </citation>
    <scope>NUCLEOTIDE SEQUENCE [LARGE SCALE GENOMIC DNA]</scope>
</reference>
<evidence type="ECO:0000256" key="1">
    <source>
        <dbReference type="ARBA" id="ARBA00009716"/>
    </source>
</evidence>
<evidence type="ECO:0000313" key="4">
    <source>
        <dbReference type="Proteomes" id="UP000050360"/>
    </source>
</evidence>
<evidence type="ECO:0000313" key="3">
    <source>
        <dbReference type="EMBL" id="KPQ44525.1"/>
    </source>
</evidence>
<proteinExistence type="inferred from homology"/>
<dbReference type="InterPro" id="IPR013785">
    <property type="entry name" value="Aldolase_TIM"/>
</dbReference>
<feature type="domain" description="Glutamate synthase" evidence="2">
    <location>
        <begin position="1"/>
        <end position="294"/>
    </location>
</feature>
<dbReference type="InterPro" id="IPR002932">
    <property type="entry name" value="Glu_synthdom"/>
</dbReference>
<dbReference type="SUPFAM" id="SSF51395">
    <property type="entry name" value="FMN-linked oxidoreductases"/>
    <property type="match status" value="1"/>
</dbReference>
<dbReference type="GO" id="GO:0008483">
    <property type="term" value="F:transaminase activity"/>
    <property type="evidence" value="ECO:0007669"/>
    <property type="project" value="UniProtKB-KW"/>
</dbReference>
<dbReference type="EMBL" id="LKCM01000078">
    <property type="protein sequence ID" value="KPQ44525.1"/>
    <property type="molecule type" value="Genomic_DNA"/>
</dbReference>
<dbReference type="PANTHER" id="PTHR43819">
    <property type="entry name" value="ARCHAEAL-TYPE GLUTAMATE SYNTHASE [NADPH]"/>
    <property type="match status" value="1"/>
</dbReference>
<dbReference type="GO" id="GO:0015930">
    <property type="term" value="F:glutamate synthase activity"/>
    <property type="evidence" value="ECO:0007669"/>
    <property type="project" value="InterPro"/>
</dbReference>
<name>A0A0P8E2H5_9EURY</name>
<dbReference type="PANTHER" id="PTHR43819:SF1">
    <property type="entry name" value="ARCHAEAL-TYPE GLUTAMATE SYNTHASE [NADPH]"/>
    <property type="match status" value="1"/>
</dbReference>
<dbReference type="Pfam" id="PF01645">
    <property type="entry name" value="Glu_synthase"/>
    <property type="match status" value="1"/>
</dbReference>
<accession>A0A0P8E2H5</accession>
<comment type="caution">
    <text evidence="3">The sequence shown here is derived from an EMBL/GenBank/DDBJ whole genome shotgun (WGS) entry which is preliminary data.</text>
</comment>
<keyword evidence="3" id="KW-0808">Transferase</keyword>
<dbReference type="GO" id="GO:0006537">
    <property type="term" value="P:glutamate biosynthetic process"/>
    <property type="evidence" value="ECO:0007669"/>
    <property type="project" value="InterPro"/>
</dbReference>